<dbReference type="EMBL" id="BGZK01002756">
    <property type="protein sequence ID" value="GBP96229.1"/>
    <property type="molecule type" value="Genomic_DNA"/>
</dbReference>
<feature type="region of interest" description="Disordered" evidence="1">
    <location>
        <begin position="376"/>
        <end position="397"/>
    </location>
</feature>
<dbReference type="Proteomes" id="UP000299102">
    <property type="component" value="Unassembled WGS sequence"/>
</dbReference>
<feature type="compositionally biased region" description="Low complexity" evidence="1">
    <location>
        <begin position="693"/>
        <end position="725"/>
    </location>
</feature>
<keyword evidence="3" id="KW-1185">Reference proteome</keyword>
<evidence type="ECO:0000256" key="1">
    <source>
        <dbReference type="SAM" id="MobiDB-lite"/>
    </source>
</evidence>
<comment type="caution">
    <text evidence="2">The sequence shown here is derived from an EMBL/GenBank/DDBJ whole genome shotgun (WGS) entry which is preliminary data.</text>
</comment>
<reference evidence="2 3" key="1">
    <citation type="journal article" date="2019" name="Commun. Biol.">
        <title>The bagworm genome reveals a unique fibroin gene that provides high tensile strength.</title>
        <authorList>
            <person name="Kono N."/>
            <person name="Nakamura H."/>
            <person name="Ohtoshi R."/>
            <person name="Tomita M."/>
            <person name="Numata K."/>
            <person name="Arakawa K."/>
        </authorList>
    </citation>
    <scope>NUCLEOTIDE SEQUENCE [LARGE SCALE GENOMIC DNA]</scope>
</reference>
<proteinExistence type="predicted"/>
<feature type="region of interest" description="Disordered" evidence="1">
    <location>
        <begin position="692"/>
        <end position="737"/>
    </location>
</feature>
<protein>
    <submittedName>
        <fullName evidence="2">Uncharacterized protein</fullName>
    </submittedName>
</protein>
<feature type="region of interest" description="Disordered" evidence="1">
    <location>
        <begin position="32"/>
        <end position="57"/>
    </location>
</feature>
<evidence type="ECO:0000313" key="2">
    <source>
        <dbReference type="EMBL" id="GBP96229.1"/>
    </source>
</evidence>
<dbReference type="AlphaFoldDB" id="A0A4C2AAP1"/>
<organism evidence="2 3">
    <name type="scientific">Eumeta variegata</name>
    <name type="common">Bagworm moth</name>
    <name type="synonym">Eumeta japonica</name>
    <dbReference type="NCBI Taxonomy" id="151549"/>
    <lineage>
        <taxon>Eukaryota</taxon>
        <taxon>Metazoa</taxon>
        <taxon>Ecdysozoa</taxon>
        <taxon>Arthropoda</taxon>
        <taxon>Hexapoda</taxon>
        <taxon>Insecta</taxon>
        <taxon>Pterygota</taxon>
        <taxon>Neoptera</taxon>
        <taxon>Endopterygota</taxon>
        <taxon>Lepidoptera</taxon>
        <taxon>Glossata</taxon>
        <taxon>Ditrysia</taxon>
        <taxon>Tineoidea</taxon>
        <taxon>Psychidae</taxon>
        <taxon>Oiketicinae</taxon>
        <taxon>Eumeta</taxon>
    </lineage>
</organism>
<dbReference type="OrthoDB" id="7489123at2759"/>
<feature type="region of interest" description="Disordered" evidence="1">
    <location>
        <begin position="500"/>
        <end position="531"/>
    </location>
</feature>
<gene>
    <name evidence="2" type="ORF">EVAR_69611_1</name>
</gene>
<name>A0A4C2AAP1_EUMVA</name>
<accession>A0A4C2AAP1</accession>
<feature type="region of interest" description="Disordered" evidence="1">
    <location>
        <begin position="608"/>
        <end position="633"/>
    </location>
</feature>
<sequence>MKQPGQGRAPHDAVIRSVRGAPMTPPAPAFVLGTWSTSTRNPPKLRHRNSLNKQHKTDYAKRNDLMSRAVVNLATARRWADSADVPTLAMMAMLLFTVAHSPVHHPTFQSIPFHLIVFSLRGEGIENLMSCHAPACVGCVRPGVTKKPPKQHIGWLSSVATINWSFEDFVCRGRSAWDAIGARLPYGCRKTSDMSLLIFINLSTPAVSSSVAFKAKAAWFESAVGLRNFENKYRLRACLDDDDARSIEPSLWKHTRHYRRLWMIPNLSMRRCGKKWEHTAEPGSSSTSSADTGGLILHLPTLKLTHFRGRGQDWLSFIDIFDSLIDSRTDLTASPKIAYLLSCLRVEPRAFDRLVEFLEKERELLTNILLDASEPNDNPGRWMTPDQRAGSSARRSETSSLLLRKSNSMPHPIYAAGAESKTMCMMIVDQRVCEMGSRPHAGGSTTFIPISGMRYTCLSTHFTRVCAIGCDPESSVTALRTTSSFALTYLRTVGQERRRALLGSTAGRRTSRAGSRQHPARRSSPRSGNVETAHPRAFRLVKGRTFYMFHFVLAKIADLIKVVKATLMLAQKPLRRSKMKTSFVLLCLLSVACCAFIADRPRSHQLSRPITTGHGEAGLENLTRSSTCSGRGREASARALAHRLSQLHRRTYPYSSYNTAPSRVIYRPTKQMKEAHYRPKVIKSGVVSAARGAPSCARTPSPAPRARPCAGAGYAPGGAAARSPPMTDRRSVWEMNSPTPRSAVDDLTIDWLV</sequence>
<feature type="compositionally biased region" description="Basic residues" evidence="1">
    <location>
        <begin position="43"/>
        <end position="54"/>
    </location>
</feature>
<evidence type="ECO:0000313" key="3">
    <source>
        <dbReference type="Proteomes" id="UP000299102"/>
    </source>
</evidence>